<gene>
    <name evidence="4" type="ORF">P6N53_05710</name>
</gene>
<dbReference type="Proteomes" id="UP001172911">
    <property type="component" value="Unassembled WGS sequence"/>
</dbReference>
<dbReference type="EMBL" id="JARPTC010000007">
    <property type="protein sequence ID" value="MDO7786718.1"/>
    <property type="molecule type" value="Genomic_DNA"/>
</dbReference>
<protein>
    <submittedName>
        <fullName evidence="4">ABC transporter ATP-binding protein</fullName>
    </submittedName>
</protein>
<dbReference type="SUPFAM" id="SSF52540">
    <property type="entry name" value="P-loop containing nucleoside triphosphate hydrolases"/>
    <property type="match status" value="1"/>
</dbReference>
<name>A0AAW7ZBQ7_9FIRM</name>
<dbReference type="PANTHER" id="PTHR43038:SF3">
    <property type="entry name" value="ABC TRANSPORTER G FAMILY MEMBER 20 ISOFORM X1"/>
    <property type="match status" value="1"/>
</dbReference>
<dbReference type="GO" id="GO:0016887">
    <property type="term" value="F:ATP hydrolysis activity"/>
    <property type="evidence" value="ECO:0007669"/>
    <property type="project" value="InterPro"/>
</dbReference>
<dbReference type="PANTHER" id="PTHR43038">
    <property type="entry name" value="ATP-BINDING CASSETTE, SUB-FAMILY H, MEMBER 1"/>
    <property type="match status" value="1"/>
</dbReference>
<reference evidence="4" key="1">
    <citation type="journal article" date="2023" name="J. Hazard. Mater.">
        <title>Anaerobic biodegradation of pyrene and benzo[a]pyrene by a new sulfate-reducing Desulforamulus aquiferis strain DSA.</title>
        <authorList>
            <person name="Zhang Z."/>
            <person name="Sun J."/>
            <person name="Gong X."/>
            <person name="Wang C."/>
            <person name="Wang H."/>
        </authorList>
    </citation>
    <scope>NUCLEOTIDE SEQUENCE</scope>
    <source>
        <strain evidence="4">DSA</strain>
    </source>
</reference>
<dbReference type="InterPro" id="IPR027417">
    <property type="entry name" value="P-loop_NTPase"/>
</dbReference>
<keyword evidence="5" id="KW-1185">Reference proteome</keyword>
<dbReference type="InterPro" id="IPR017871">
    <property type="entry name" value="ABC_transporter-like_CS"/>
</dbReference>
<dbReference type="Pfam" id="PF00005">
    <property type="entry name" value="ABC_tran"/>
    <property type="match status" value="1"/>
</dbReference>
<evidence type="ECO:0000259" key="3">
    <source>
        <dbReference type="PROSITE" id="PS50893"/>
    </source>
</evidence>
<keyword evidence="1" id="KW-0547">Nucleotide-binding</keyword>
<dbReference type="GO" id="GO:0005524">
    <property type="term" value="F:ATP binding"/>
    <property type="evidence" value="ECO:0007669"/>
    <property type="project" value="UniProtKB-KW"/>
</dbReference>
<dbReference type="Gene3D" id="3.40.50.300">
    <property type="entry name" value="P-loop containing nucleotide triphosphate hydrolases"/>
    <property type="match status" value="1"/>
</dbReference>
<evidence type="ECO:0000313" key="5">
    <source>
        <dbReference type="Proteomes" id="UP001172911"/>
    </source>
</evidence>
<organism evidence="4 5">
    <name type="scientific">Desulforamulus aquiferis</name>
    <dbReference type="NCBI Taxonomy" id="1397668"/>
    <lineage>
        <taxon>Bacteria</taxon>
        <taxon>Bacillati</taxon>
        <taxon>Bacillota</taxon>
        <taxon>Clostridia</taxon>
        <taxon>Eubacteriales</taxon>
        <taxon>Peptococcaceae</taxon>
        <taxon>Desulforamulus</taxon>
    </lineage>
</organism>
<dbReference type="SMART" id="SM00382">
    <property type="entry name" value="AAA"/>
    <property type="match status" value="1"/>
</dbReference>
<dbReference type="PROSITE" id="PS50893">
    <property type="entry name" value="ABC_TRANSPORTER_2"/>
    <property type="match status" value="1"/>
</dbReference>
<sequence length="304" mass="33489">MDIAVATNELTRVFGSFIAVNKLSINIEAGEIYGFLGPNGSGKSTTIRMLCGILEPSSGSGKVLGYDLAKESEKIKTRIGYMSQKFSLYDDLTVYENLNFYSGLYDVPVRERKSRIAEMVEMAKLTGREKELVANLSVGWKQRLALGCAIISRPSILFLDEPTSGISPTSRKMFFNIIQELANGGTTIMVTTHFMDEAERCNTIAFISEGSLIAKDTPDNLKGKVIKGSMVELNVDEPVERINEIEALPYVRECSIHGPLLHVLLEADESIPLLEAQTGSKAKRIVPSLEDVFITLSRQKRGEG</sequence>
<evidence type="ECO:0000256" key="1">
    <source>
        <dbReference type="ARBA" id="ARBA00022741"/>
    </source>
</evidence>
<dbReference type="InterPro" id="IPR003593">
    <property type="entry name" value="AAA+_ATPase"/>
</dbReference>
<dbReference type="InterPro" id="IPR003439">
    <property type="entry name" value="ABC_transporter-like_ATP-bd"/>
</dbReference>
<feature type="domain" description="ABC transporter" evidence="3">
    <location>
        <begin position="5"/>
        <end position="234"/>
    </location>
</feature>
<comment type="caution">
    <text evidence="4">The sequence shown here is derived from an EMBL/GenBank/DDBJ whole genome shotgun (WGS) entry which is preliminary data.</text>
</comment>
<proteinExistence type="predicted"/>
<keyword evidence="2 4" id="KW-0067">ATP-binding</keyword>
<evidence type="ECO:0000313" key="4">
    <source>
        <dbReference type="EMBL" id="MDO7786718.1"/>
    </source>
</evidence>
<reference evidence="4" key="2">
    <citation type="submission" date="2023-03" db="EMBL/GenBank/DDBJ databases">
        <authorList>
            <person name="Zhang Z."/>
        </authorList>
    </citation>
    <scope>NUCLEOTIDE SEQUENCE</scope>
    <source>
        <strain evidence="4">DSA</strain>
    </source>
</reference>
<evidence type="ECO:0000256" key="2">
    <source>
        <dbReference type="ARBA" id="ARBA00022840"/>
    </source>
</evidence>
<dbReference type="RefSeq" id="WP_304541803.1">
    <property type="nucleotide sequence ID" value="NZ_JARPTC010000007.1"/>
</dbReference>
<dbReference type="AlphaFoldDB" id="A0AAW7ZBQ7"/>
<accession>A0AAW7ZBQ7</accession>
<dbReference type="PROSITE" id="PS00211">
    <property type="entry name" value="ABC_TRANSPORTER_1"/>
    <property type="match status" value="1"/>
</dbReference>